<evidence type="ECO:0000256" key="2">
    <source>
        <dbReference type="ARBA" id="ARBA00022801"/>
    </source>
</evidence>
<dbReference type="Pfam" id="PF08706">
    <property type="entry name" value="D5_N"/>
    <property type="match status" value="1"/>
</dbReference>
<dbReference type="InterPro" id="IPR014818">
    <property type="entry name" value="Phage/plasmid_primase_P4_C"/>
</dbReference>
<dbReference type="PANTHER" id="PTHR35372:SF2">
    <property type="entry name" value="SF3 HELICASE DOMAIN-CONTAINING PROTEIN"/>
    <property type="match status" value="1"/>
</dbReference>
<dbReference type="InterPro" id="IPR051620">
    <property type="entry name" value="ORF904-like_C"/>
</dbReference>
<dbReference type="SMART" id="SM00885">
    <property type="entry name" value="D5_N"/>
    <property type="match status" value="1"/>
</dbReference>
<reference evidence="6 7" key="1">
    <citation type="journal article" date="2018" name="Front. Microbiol.">
        <title>Novel Insights Into Bacterial Dimethylsulfoniopropionate Catabolism in the East China Sea.</title>
        <authorList>
            <person name="Liu J."/>
            <person name="Liu J."/>
            <person name="Zhang S.H."/>
            <person name="Liang J."/>
            <person name="Lin H."/>
            <person name="Song D."/>
            <person name="Yang G.P."/>
            <person name="Todd J.D."/>
            <person name="Zhang X.H."/>
        </authorList>
    </citation>
    <scope>NUCLEOTIDE SEQUENCE [LARGE SCALE GENOMIC DNA]</scope>
    <source>
        <strain evidence="6 7">ZYFD042</strain>
    </source>
</reference>
<dbReference type="InterPro" id="IPR006500">
    <property type="entry name" value="Helicase_put_C_phage/plasmid"/>
</dbReference>
<dbReference type="Pfam" id="PF19263">
    <property type="entry name" value="DUF5906"/>
    <property type="match status" value="1"/>
</dbReference>
<protein>
    <recommendedName>
        <fullName evidence="5">SF3 helicase domain-containing protein</fullName>
    </recommendedName>
</protein>
<dbReference type="NCBIfam" id="TIGR01613">
    <property type="entry name" value="primase_Cterm"/>
    <property type="match status" value="1"/>
</dbReference>
<dbReference type="OrthoDB" id="9763644at2"/>
<dbReference type="GO" id="GO:0016787">
    <property type="term" value="F:hydrolase activity"/>
    <property type="evidence" value="ECO:0007669"/>
    <property type="project" value="UniProtKB-KW"/>
</dbReference>
<dbReference type="InterPro" id="IPR014015">
    <property type="entry name" value="Helicase_SF3_DNA-vir"/>
</dbReference>
<dbReference type="AlphaFoldDB" id="A0A3S3LEC2"/>
<dbReference type="InterPro" id="IPR027417">
    <property type="entry name" value="P-loop_NTPase"/>
</dbReference>
<keyword evidence="3" id="KW-0067">ATP-binding</keyword>
<evidence type="ECO:0000313" key="7">
    <source>
        <dbReference type="Proteomes" id="UP000285970"/>
    </source>
</evidence>
<evidence type="ECO:0000256" key="1">
    <source>
        <dbReference type="ARBA" id="ARBA00022741"/>
    </source>
</evidence>
<evidence type="ECO:0000313" key="6">
    <source>
        <dbReference type="EMBL" id="RWR18879.1"/>
    </source>
</evidence>
<evidence type="ECO:0000256" key="3">
    <source>
        <dbReference type="ARBA" id="ARBA00022840"/>
    </source>
</evidence>
<accession>A0A3S3LEC2</accession>
<feature type="domain" description="SF3 helicase" evidence="5">
    <location>
        <begin position="197"/>
        <end position="355"/>
    </location>
</feature>
<gene>
    <name evidence="6" type="ORF">D8Y23_08915</name>
</gene>
<dbReference type="GO" id="GO:0005524">
    <property type="term" value="F:ATP binding"/>
    <property type="evidence" value="ECO:0007669"/>
    <property type="project" value="UniProtKB-KW"/>
</dbReference>
<sequence>MHPTARRCRVSDQTDPDDQPTTSLADLQRSKDQTSRSHLRLAYRFAAQFAGEFIYVPGISAAGRHEGWMHWTGTHWELAEGGEVHNSLWQMLEGAWSEAINDTGLQQDIRSAQSASGTEGVLRQAARLPEFKRSAKDLDNDRMLLNLQNGTYDLRSFTMKPHDPADLITKVANAEYHEDATSERWDSFIEEVLPDPEVREFLQRYVGVSLSGQVREHALPILVGDGRNGKGTFYEAIQYLEGDYAGQADPELFMHKEGAHPVGQMALLGKRWVVVTETQRGRRMNAATMKRLTGGDPVTARWMHGNPVTFEPSHTPILVTNWMPKISGDEHAAWERIHVVEFNTYIPPERRDKHLKEKLRTEVNGILLWAIKGWHDYLSRGWQLDPPQSVLLFTEDQRSDVDYIAHFIDEHCVLQDGAAELQGELRSRYNSWRLGLDKARDEAPEYERNDFSRVVRQYSRAIGTKKGAKNRSYFTGIRLKTQDE</sequence>
<evidence type="ECO:0000259" key="5">
    <source>
        <dbReference type="PROSITE" id="PS51206"/>
    </source>
</evidence>
<organism evidence="6 7">
    <name type="scientific">Microbacterium enclense</name>
    <dbReference type="NCBI Taxonomy" id="993073"/>
    <lineage>
        <taxon>Bacteria</taxon>
        <taxon>Bacillati</taxon>
        <taxon>Actinomycetota</taxon>
        <taxon>Actinomycetes</taxon>
        <taxon>Micrococcales</taxon>
        <taxon>Microbacteriaceae</taxon>
        <taxon>Microbacterium</taxon>
    </lineage>
</organism>
<name>A0A3S3LEC2_9MICO</name>
<dbReference type="Proteomes" id="UP000285970">
    <property type="component" value="Unassembled WGS sequence"/>
</dbReference>
<evidence type="ECO:0000256" key="4">
    <source>
        <dbReference type="SAM" id="MobiDB-lite"/>
    </source>
</evidence>
<dbReference type="SUPFAM" id="SSF52540">
    <property type="entry name" value="P-loop containing nucleoside triphosphate hydrolases"/>
    <property type="match status" value="1"/>
</dbReference>
<dbReference type="PANTHER" id="PTHR35372">
    <property type="entry name" value="ATP BINDING PROTEIN-RELATED"/>
    <property type="match status" value="1"/>
</dbReference>
<comment type="caution">
    <text evidence="6">The sequence shown here is derived from an EMBL/GenBank/DDBJ whole genome shotgun (WGS) entry which is preliminary data.</text>
</comment>
<dbReference type="Gene3D" id="3.40.50.300">
    <property type="entry name" value="P-loop containing nucleotide triphosphate hydrolases"/>
    <property type="match status" value="1"/>
</dbReference>
<feature type="region of interest" description="Disordered" evidence="4">
    <location>
        <begin position="1"/>
        <end position="31"/>
    </location>
</feature>
<dbReference type="EMBL" id="RBZY01000027">
    <property type="protein sequence ID" value="RWR18879.1"/>
    <property type="molecule type" value="Genomic_DNA"/>
</dbReference>
<keyword evidence="2" id="KW-0378">Hydrolase</keyword>
<keyword evidence="1" id="KW-0547">Nucleotide-binding</keyword>
<proteinExistence type="predicted"/>
<dbReference type="InterPro" id="IPR045455">
    <property type="entry name" value="NrS-1_pol-like_helicase"/>
</dbReference>
<dbReference type="PROSITE" id="PS51206">
    <property type="entry name" value="SF3_HELICASE_1"/>
    <property type="match status" value="1"/>
</dbReference>